<dbReference type="RefSeq" id="WP_344913523.1">
    <property type="nucleotide sequence ID" value="NZ_BAABDL010000134.1"/>
</dbReference>
<comment type="caution">
    <text evidence="2">The sequence shown here is derived from an EMBL/GenBank/DDBJ whole genome shotgun (WGS) entry which is preliminary data.</text>
</comment>
<dbReference type="Pfam" id="PF18952">
    <property type="entry name" value="DUF5696"/>
    <property type="match status" value="1"/>
</dbReference>
<dbReference type="Proteomes" id="UP001501734">
    <property type="component" value="Unassembled WGS sequence"/>
</dbReference>
<dbReference type="EMBL" id="BAABDL010000134">
    <property type="protein sequence ID" value="GAA4078707.1"/>
    <property type="molecule type" value="Genomic_DNA"/>
</dbReference>
<evidence type="ECO:0000313" key="3">
    <source>
        <dbReference type="Proteomes" id="UP001501734"/>
    </source>
</evidence>
<evidence type="ECO:0000256" key="1">
    <source>
        <dbReference type="SAM" id="MobiDB-lite"/>
    </source>
</evidence>
<dbReference type="InterPro" id="IPR043751">
    <property type="entry name" value="DUF5696"/>
</dbReference>
<gene>
    <name evidence="2" type="ORF">GCM10022410_23900</name>
</gene>
<protein>
    <submittedName>
        <fullName evidence="2">DUF5696 domain-containing protein</fullName>
    </submittedName>
</protein>
<feature type="compositionally biased region" description="Acidic residues" evidence="1">
    <location>
        <begin position="46"/>
        <end position="67"/>
    </location>
</feature>
<feature type="region of interest" description="Disordered" evidence="1">
    <location>
        <begin position="45"/>
        <end position="67"/>
    </location>
</feature>
<sequence>MKTVKMKTVIKTILFLAVFGWFIFFLFSGDEEEMEITGPDTPIIEEPVEEEPEEEELPPIEEPEQVELDDEELEELLEEEEDRPIVIDSKQESIEGHTFLTENDYFELYLKEENLSIIIRDKGNGAIMHSTVDQPIGSNESWQNFVRSGIVVEYLVGTNIVTYRADMYSQNPEKTVTPTDDGFHAEIYYPELEIGLEMTVQLTDLGLTVDIPQESIVEDSDQYKIGSIYVYPFLGHTLLGDREGYMFIPDGSGALIYLNDKDGKFSQPYSASVYGENVGIDDPFVLSLFNGMDPFNDPEKILAPVFGMVHTDNALGYLGIIEEGAFSARLEAYPNGAILPYNWITPKFIYRQVYNQPTSQDTGTMVVRQRTRNDFDIKVHYQFVSEDEANYVGLAKNYREYLLDNEKITVKEDAFNVRVDLLGAEVEQGLLFKNTVPMTTFSQAADILTDIKAQGAENILSVYKGWHNKGYHGGLPIRSFNPESALADGTSIKELLAQLDEEAIDLYLYHDGLRINMEEMGITRHKVMNKFNRRTYKEEVHGKVYQELNYLNPESTVNIMEDVRDDYLANGIEKLMISGISNTLFSYSQSGREYDRITTKNYYQPLIESYAADFNLLLEQPFAYLWDQTEALMDMPTRSSNYVFVDEDIPFLALTLKGIVPIYAEYANFQANQEEFFLQMIEQGFNPSFLITHESPAELMNTNSSHIYSSEYERYEEMIQAYYQEMSAVYQQTAGSLIVDYVRDDSITKVSYENGVDVLINYSDLHQMVDGHQVEPMSYKVVNNE</sequence>
<proteinExistence type="predicted"/>
<keyword evidence="3" id="KW-1185">Reference proteome</keyword>
<accession>A0ABP7W106</accession>
<evidence type="ECO:0000313" key="2">
    <source>
        <dbReference type="EMBL" id="GAA4078707.1"/>
    </source>
</evidence>
<reference evidence="3" key="1">
    <citation type="journal article" date="2019" name="Int. J. Syst. Evol. Microbiol.">
        <title>The Global Catalogue of Microorganisms (GCM) 10K type strain sequencing project: providing services to taxonomists for standard genome sequencing and annotation.</title>
        <authorList>
            <consortium name="The Broad Institute Genomics Platform"/>
            <consortium name="The Broad Institute Genome Sequencing Center for Infectious Disease"/>
            <person name="Wu L."/>
            <person name="Ma J."/>
        </authorList>
    </citation>
    <scope>NUCLEOTIDE SEQUENCE [LARGE SCALE GENOMIC DNA]</scope>
    <source>
        <strain evidence="3">JCM 17250</strain>
    </source>
</reference>
<organism evidence="2 3">
    <name type="scientific">Amphibacillus indicireducens</name>
    <dbReference type="NCBI Taxonomy" id="1076330"/>
    <lineage>
        <taxon>Bacteria</taxon>
        <taxon>Bacillati</taxon>
        <taxon>Bacillota</taxon>
        <taxon>Bacilli</taxon>
        <taxon>Bacillales</taxon>
        <taxon>Bacillaceae</taxon>
        <taxon>Amphibacillus</taxon>
    </lineage>
</organism>
<name>A0ABP7W106_9BACI</name>